<dbReference type="SMART" id="SM00421">
    <property type="entry name" value="HTH_LUXR"/>
    <property type="match status" value="1"/>
</dbReference>
<keyword evidence="1" id="KW-0805">Transcription regulation</keyword>
<feature type="domain" description="HTH luxR-type" evidence="4">
    <location>
        <begin position="666"/>
        <end position="731"/>
    </location>
</feature>
<organism evidence="5 6">
    <name type="scientific">Fodinibacter luteus</name>
    <dbReference type="NCBI Taxonomy" id="552064"/>
    <lineage>
        <taxon>Bacteria</taxon>
        <taxon>Bacillati</taxon>
        <taxon>Actinomycetota</taxon>
        <taxon>Actinomycetes</taxon>
        <taxon>Micrococcales</taxon>
        <taxon>Intrasporangiaceae</taxon>
        <taxon>Fodinibacter (ex Wang et al. 2009)</taxon>
    </lineage>
</organism>
<evidence type="ECO:0000259" key="4">
    <source>
        <dbReference type="PROSITE" id="PS50043"/>
    </source>
</evidence>
<evidence type="ECO:0000256" key="1">
    <source>
        <dbReference type="ARBA" id="ARBA00023015"/>
    </source>
</evidence>
<dbReference type="PANTHER" id="PTHR44688:SF16">
    <property type="entry name" value="DNA-BINDING TRANSCRIPTIONAL ACTIVATOR DEVR_DOSR"/>
    <property type="match status" value="1"/>
</dbReference>
<evidence type="ECO:0000313" key="5">
    <source>
        <dbReference type="EMBL" id="GAA4398003.1"/>
    </source>
</evidence>
<dbReference type="CDD" id="cd06170">
    <property type="entry name" value="LuxR_C_like"/>
    <property type="match status" value="1"/>
</dbReference>
<dbReference type="InterPro" id="IPR000792">
    <property type="entry name" value="Tscrpt_reg_LuxR_C"/>
</dbReference>
<protein>
    <submittedName>
        <fullName evidence="5">LuxR C-terminal-related transcriptional regulator</fullName>
    </submittedName>
</protein>
<keyword evidence="2" id="KW-0238">DNA-binding</keyword>
<gene>
    <name evidence="5" type="ORF">GCM10023168_03620</name>
</gene>
<evidence type="ECO:0000256" key="3">
    <source>
        <dbReference type="ARBA" id="ARBA00023163"/>
    </source>
</evidence>
<evidence type="ECO:0000313" key="6">
    <source>
        <dbReference type="Proteomes" id="UP001500945"/>
    </source>
</evidence>
<sequence>MRETGSDTTAVPAAHIQRSSLLRRLADSADVPLVVVSAGAGFGKTTLAAQWAEQDTRPHALVRVGRFMDDPATLALRLVDALESVGADAGGTRAVITASEPRFSAVALPALSGLAASPPAPYVVVVDDIHLLVDPDCHEVLHAVARGIPPGSQLAVLSREKLPEAVARARAEGRLVDVGAADLAFHDSEGLHLLATLGVPLTKVQARDVVERSEGWPVGLYLMALAAEGQGSGRVPAVAPKGSDRYVLDYIRGEVLTGLPPRTCEFLRRTSVVDELDVHLCDALVQRRDSARLLADLAQRLQLVVPLDGTGQLYRYHHLLTDALRVDLTEQEPWLEPELHTRASSWYEAAGDWDAAIRHAQAAGDLPRVSRLVWAGVPACIASGHPDRLRAWLDGLDDRQIASDPWLTLSSAWLALQAGDPARMTRWLLTADGHAGADWQTQAREDAYSASLAAIHVTVGDLGLEGTIELCRGIQRCLPKDSGFRAASFLNEGVALILTRRPELGVASLREGGRLASALGVHVVEANSLAWQGLVALMGDDWARGAPLIARAADLVRAHDLDRLATSAMCVTAISLLQAARGSKNDARVTLGAARRLTGQVRQIAPWFAVAGPLVQARVALLLGDAGLARTLCAEAREHMGADLAGTVLEDFLASTETLLHDVHVEGIAPGTLTPAELRVLQYLPSRLTFPEIGAHLFVSQNTVKTHALAIYRKLGTTSRNAAVDRARTLGLVESPPGT</sequence>
<dbReference type="PANTHER" id="PTHR44688">
    <property type="entry name" value="DNA-BINDING TRANSCRIPTIONAL ACTIVATOR DEVR_DOSR"/>
    <property type="match status" value="1"/>
</dbReference>
<dbReference type="SUPFAM" id="SSF46894">
    <property type="entry name" value="C-terminal effector domain of the bipartite response regulators"/>
    <property type="match status" value="1"/>
</dbReference>
<dbReference type="InterPro" id="IPR036388">
    <property type="entry name" value="WH-like_DNA-bd_sf"/>
</dbReference>
<keyword evidence="3" id="KW-0804">Transcription</keyword>
<comment type="caution">
    <text evidence="5">The sequence shown here is derived from an EMBL/GenBank/DDBJ whole genome shotgun (WGS) entry which is preliminary data.</text>
</comment>
<proteinExistence type="predicted"/>
<evidence type="ECO:0000256" key="2">
    <source>
        <dbReference type="ARBA" id="ARBA00023125"/>
    </source>
</evidence>
<dbReference type="Gene3D" id="1.10.10.10">
    <property type="entry name" value="Winged helix-like DNA-binding domain superfamily/Winged helix DNA-binding domain"/>
    <property type="match status" value="1"/>
</dbReference>
<dbReference type="RefSeq" id="WP_345201626.1">
    <property type="nucleotide sequence ID" value="NZ_BAABGM010000001.1"/>
</dbReference>
<name>A0ABP8JYK8_9MICO</name>
<dbReference type="InterPro" id="IPR059106">
    <property type="entry name" value="WHD_MalT"/>
</dbReference>
<dbReference type="Pfam" id="PF00196">
    <property type="entry name" value="GerE"/>
    <property type="match status" value="1"/>
</dbReference>
<dbReference type="Gene3D" id="3.40.50.300">
    <property type="entry name" value="P-loop containing nucleotide triphosphate hydrolases"/>
    <property type="match status" value="1"/>
</dbReference>
<keyword evidence="6" id="KW-1185">Reference proteome</keyword>
<accession>A0ABP8JYK8</accession>
<dbReference type="Pfam" id="PF25873">
    <property type="entry name" value="WHD_MalT"/>
    <property type="match status" value="1"/>
</dbReference>
<dbReference type="InterPro" id="IPR027417">
    <property type="entry name" value="P-loop_NTPase"/>
</dbReference>
<dbReference type="PROSITE" id="PS50043">
    <property type="entry name" value="HTH_LUXR_2"/>
    <property type="match status" value="1"/>
</dbReference>
<dbReference type="InterPro" id="IPR016032">
    <property type="entry name" value="Sig_transdc_resp-reg_C-effctor"/>
</dbReference>
<dbReference type="Proteomes" id="UP001500945">
    <property type="component" value="Unassembled WGS sequence"/>
</dbReference>
<dbReference type="EMBL" id="BAABGM010000001">
    <property type="protein sequence ID" value="GAA4398003.1"/>
    <property type="molecule type" value="Genomic_DNA"/>
</dbReference>
<reference evidence="6" key="1">
    <citation type="journal article" date="2019" name="Int. J. Syst. Evol. Microbiol.">
        <title>The Global Catalogue of Microorganisms (GCM) 10K type strain sequencing project: providing services to taxonomists for standard genome sequencing and annotation.</title>
        <authorList>
            <consortium name="The Broad Institute Genomics Platform"/>
            <consortium name="The Broad Institute Genome Sequencing Center for Infectious Disease"/>
            <person name="Wu L."/>
            <person name="Ma J."/>
        </authorList>
    </citation>
    <scope>NUCLEOTIDE SEQUENCE [LARGE SCALE GENOMIC DNA]</scope>
    <source>
        <strain evidence="6">JCM 17809</strain>
    </source>
</reference>